<dbReference type="SUPFAM" id="SSF51445">
    <property type="entry name" value="(Trans)glycosidases"/>
    <property type="match status" value="1"/>
</dbReference>
<dbReference type="Pfam" id="PF00703">
    <property type="entry name" value="Glyco_hydro_2"/>
    <property type="match status" value="1"/>
</dbReference>
<dbReference type="GO" id="GO:0005975">
    <property type="term" value="P:carbohydrate metabolic process"/>
    <property type="evidence" value="ECO:0007669"/>
    <property type="project" value="InterPro"/>
</dbReference>
<evidence type="ECO:0000256" key="3">
    <source>
        <dbReference type="ARBA" id="ARBA00023295"/>
    </source>
</evidence>
<protein>
    <submittedName>
        <fullName evidence="6">Glycoside hydrolase family 2 protein</fullName>
    </submittedName>
</protein>
<dbReference type="PANTHER" id="PTHR42732">
    <property type="entry name" value="BETA-GALACTOSIDASE"/>
    <property type="match status" value="1"/>
</dbReference>
<dbReference type="InterPro" id="IPR051913">
    <property type="entry name" value="GH2_Domain-Containing"/>
</dbReference>
<dbReference type="Gene3D" id="2.60.40.10">
    <property type="entry name" value="Immunoglobulins"/>
    <property type="match status" value="1"/>
</dbReference>
<evidence type="ECO:0000256" key="2">
    <source>
        <dbReference type="ARBA" id="ARBA00022801"/>
    </source>
</evidence>
<dbReference type="PANTHER" id="PTHR42732:SF2">
    <property type="entry name" value="BETA-MANNOSIDASE"/>
    <property type="match status" value="1"/>
</dbReference>
<dbReference type="AlphaFoldDB" id="A0AAD6U781"/>
<keyword evidence="2 6" id="KW-0378">Hydrolase</keyword>
<dbReference type="SUPFAM" id="SSF49785">
    <property type="entry name" value="Galactose-binding domain-like"/>
    <property type="match status" value="1"/>
</dbReference>
<dbReference type="InterPro" id="IPR008979">
    <property type="entry name" value="Galactose-bd-like_sf"/>
</dbReference>
<dbReference type="SUPFAM" id="SSF49303">
    <property type="entry name" value="beta-Galactosidase/glucuronidase domain"/>
    <property type="match status" value="1"/>
</dbReference>
<dbReference type="Gene3D" id="2.60.120.260">
    <property type="entry name" value="Galactose-binding domain-like"/>
    <property type="match status" value="1"/>
</dbReference>
<evidence type="ECO:0000313" key="7">
    <source>
        <dbReference type="Proteomes" id="UP001222325"/>
    </source>
</evidence>
<dbReference type="InterPro" id="IPR036156">
    <property type="entry name" value="Beta-gal/glucu_dom_sf"/>
</dbReference>
<dbReference type="Gene3D" id="3.20.20.80">
    <property type="entry name" value="Glycosidases"/>
    <property type="match status" value="1"/>
</dbReference>
<dbReference type="InterPro" id="IPR013783">
    <property type="entry name" value="Ig-like_fold"/>
</dbReference>
<keyword evidence="7" id="KW-1185">Reference proteome</keyword>
<evidence type="ECO:0000259" key="4">
    <source>
        <dbReference type="Pfam" id="PF00703"/>
    </source>
</evidence>
<proteinExistence type="inferred from homology"/>
<gene>
    <name evidence="6" type="ORF">B0H15DRAFT_838495</name>
</gene>
<dbReference type="InterPro" id="IPR006102">
    <property type="entry name" value="Ig-like_GH2"/>
</dbReference>
<keyword evidence="3" id="KW-0326">Glycosidase</keyword>
<accession>A0AAD6U781</accession>
<comment type="similarity">
    <text evidence="1">Belongs to the glycosyl hydrolase 2 family.</text>
</comment>
<dbReference type="InterPro" id="IPR006104">
    <property type="entry name" value="Glyco_hydro_2_N"/>
</dbReference>
<feature type="domain" description="Glycoside hydrolase family 2 immunoglobulin-like beta-sandwich" evidence="4">
    <location>
        <begin position="251"/>
        <end position="336"/>
    </location>
</feature>
<evidence type="ECO:0000313" key="6">
    <source>
        <dbReference type="EMBL" id="KAJ7090400.1"/>
    </source>
</evidence>
<sequence length="661" mass="73726">MRLNSDAFTAAVIFQAICAVAQTPLPKNGGLNDERPTYDNPTDAVYKAIEPKLKTRWTDDVASNPDNVWQEYPRPQLRRDTWLNLNGVWEFQFANGSDEVNDLPGNRTLNQRILVPFCMESGLSGIAQQSQSTYSWYRRTFDIPSTFTDNVVLHFAAVDYKATVFVNGKQVGDHTGGYDKFAFDITSQVTKNATNEIILFVWDPTDSHDGNIPIGKQRQVPSHIFYTPCSGIWQTVSLESVPSAEYITNIDLRASADGSVNTTISTSTNSSTPVSIAVLDPTDNSKTVFTANGTANSPFSFVVLPAPQTWSPDSPNLYNITVTVGEDTVQTYTGFRTVERKAIDGVQRFVLNGKPLFQFGPLDQGYWPDGLHSPPSYEAMTFDLKYLKNLGMNFLRKHIKIEPDLFYYAADTLGLIIMQDMPALDTRGVTPDQQTEFERQLDVLFRSHLSFPSILTFMIYNEGWGQTTDAPEIHITEHLASVLSGHQLINSVSGWNDFAQQKFNVSVGDYHDNHHYSSPQCGAPFYSTASTPNDPNRIGFQGEFGGVGVNTTIDHLWNDAVAIAGVNQTYEIDADIPTWNYRALRVIGELREQTEMFNCNGGVYTQTTDVEGEVNGFLTYDREVDHTDAENWKAAIQALYDTFNAKVSGNQTSVSSRDLMM</sequence>
<dbReference type="Pfam" id="PF02837">
    <property type="entry name" value="Glyco_hydro_2_N"/>
    <property type="match status" value="1"/>
</dbReference>
<organism evidence="6 7">
    <name type="scientific">Mycena belliarum</name>
    <dbReference type="NCBI Taxonomy" id="1033014"/>
    <lineage>
        <taxon>Eukaryota</taxon>
        <taxon>Fungi</taxon>
        <taxon>Dikarya</taxon>
        <taxon>Basidiomycota</taxon>
        <taxon>Agaricomycotina</taxon>
        <taxon>Agaricomycetes</taxon>
        <taxon>Agaricomycetidae</taxon>
        <taxon>Agaricales</taxon>
        <taxon>Marasmiineae</taxon>
        <taxon>Mycenaceae</taxon>
        <taxon>Mycena</taxon>
    </lineage>
</organism>
<evidence type="ECO:0000259" key="5">
    <source>
        <dbReference type="Pfam" id="PF02837"/>
    </source>
</evidence>
<dbReference type="EMBL" id="JARJCN010000022">
    <property type="protein sequence ID" value="KAJ7090400.1"/>
    <property type="molecule type" value="Genomic_DNA"/>
</dbReference>
<dbReference type="InterPro" id="IPR017853">
    <property type="entry name" value="GH"/>
</dbReference>
<dbReference type="GO" id="GO:0004553">
    <property type="term" value="F:hydrolase activity, hydrolyzing O-glycosyl compounds"/>
    <property type="evidence" value="ECO:0007669"/>
    <property type="project" value="InterPro"/>
</dbReference>
<name>A0AAD6U781_9AGAR</name>
<feature type="domain" description="Glycosyl hydrolases family 2 sugar binding" evidence="5">
    <location>
        <begin position="131"/>
        <end position="240"/>
    </location>
</feature>
<reference evidence="6" key="1">
    <citation type="submission" date="2023-03" db="EMBL/GenBank/DDBJ databases">
        <title>Massive genome expansion in bonnet fungi (Mycena s.s.) driven by repeated elements and novel gene families across ecological guilds.</title>
        <authorList>
            <consortium name="Lawrence Berkeley National Laboratory"/>
            <person name="Harder C.B."/>
            <person name="Miyauchi S."/>
            <person name="Viragh M."/>
            <person name="Kuo A."/>
            <person name="Thoen E."/>
            <person name="Andreopoulos B."/>
            <person name="Lu D."/>
            <person name="Skrede I."/>
            <person name="Drula E."/>
            <person name="Henrissat B."/>
            <person name="Morin E."/>
            <person name="Kohler A."/>
            <person name="Barry K."/>
            <person name="LaButti K."/>
            <person name="Morin E."/>
            <person name="Salamov A."/>
            <person name="Lipzen A."/>
            <person name="Mereny Z."/>
            <person name="Hegedus B."/>
            <person name="Baldrian P."/>
            <person name="Stursova M."/>
            <person name="Weitz H."/>
            <person name="Taylor A."/>
            <person name="Grigoriev I.V."/>
            <person name="Nagy L.G."/>
            <person name="Martin F."/>
            <person name="Kauserud H."/>
        </authorList>
    </citation>
    <scope>NUCLEOTIDE SEQUENCE</scope>
    <source>
        <strain evidence="6">CBHHK173m</strain>
    </source>
</reference>
<dbReference type="Proteomes" id="UP001222325">
    <property type="component" value="Unassembled WGS sequence"/>
</dbReference>
<comment type="caution">
    <text evidence="6">The sequence shown here is derived from an EMBL/GenBank/DDBJ whole genome shotgun (WGS) entry which is preliminary data.</text>
</comment>
<evidence type="ECO:0000256" key="1">
    <source>
        <dbReference type="ARBA" id="ARBA00007401"/>
    </source>
</evidence>